<evidence type="ECO:0000313" key="5">
    <source>
        <dbReference type="EMBL" id="GGK16101.1"/>
    </source>
</evidence>
<reference evidence="5" key="2">
    <citation type="submission" date="2020-09" db="EMBL/GenBank/DDBJ databases">
        <authorList>
            <person name="Sun Q."/>
            <person name="Ohkuma M."/>
        </authorList>
    </citation>
    <scope>NUCLEOTIDE SEQUENCE</scope>
    <source>
        <strain evidence="5">JCM 12862</strain>
    </source>
</reference>
<dbReference type="Proteomes" id="UP000612329">
    <property type="component" value="Unassembled WGS sequence"/>
</dbReference>
<gene>
    <name evidence="5" type="ORF">GCM10007962_08060</name>
</gene>
<dbReference type="AlphaFoldDB" id="A0A8J3FGA8"/>
<feature type="domain" description="GH16" evidence="4">
    <location>
        <begin position="14"/>
        <end position="284"/>
    </location>
</feature>
<feature type="chain" id="PRO_5035291442" description="GH16 domain-containing protein" evidence="3">
    <location>
        <begin position="23"/>
        <end position="364"/>
    </location>
</feature>
<dbReference type="RefSeq" id="WP_188650309.1">
    <property type="nucleotide sequence ID" value="NZ_BMNR01000002.1"/>
</dbReference>
<dbReference type="InterPro" id="IPR026444">
    <property type="entry name" value="Secre_tail"/>
</dbReference>
<dbReference type="NCBIfam" id="TIGR04183">
    <property type="entry name" value="Por_Secre_tail"/>
    <property type="match status" value="1"/>
</dbReference>
<dbReference type="PANTHER" id="PTHR10963">
    <property type="entry name" value="GLYCOSYL HYDROLASE-RELATED"/>
    <property type="match status" value="1"/>
</dbReference>
<dbReference type="Pfam" id="PF00722">
    <property type="entry name" value="Glyco_hydro_16"/>
    <property type="match status" value="1"/>
</dbReference>
<evidence type="ECO:0000259" key="4">
    <source>
        <dbReference type="PROSITE" id="PS51762"/>
    </source>
</evidence>
<keyword evidence="6" id="KW-1185">Reference proteome</keyword>
<dbReference type="EMBL" id="BMNR01000002">
    <property type="protein sequence ID" value="GGK16101.1"/>
    <property type="molecule type" value="Genomic_DNA"/>
</dbReference>
<dbReference type="SUPFAM" id="SSF49899">
    <property type="entry name" value="Concanavalin A-like lectins/glucanases"/>
    <property type="match status" value="1"/>
</dbReference>
<dbReference type="Gene3D" id="2.60.120.200">
    <property type="match status" value="1"/>
</dbReference>
<reference evidence="5" key="1">
    <citation type="journal article" date="2014" name="Int. J. Syst. Evol. Microbiol.">
        <title>Complete genome sequence of Corynebacterium casei LMG S-19264T (=DSM 44701T), isolated from a smear-ripened cheese.</title>
        <authorList>
            <consortium name="US DOE Joint Genome Institute (JGI-PGF)"/>
            <person name="Walter F."/>
            <person name="Albersmeier A."/>
            <person name="Kalinowski J."/>
            <person name="Ruckert C."/>
        </authorList>
    </citation>
    <scope>NUCLEOTIDE SEQUENCE</scope>
    <source>
        <strain evidence="5">JCM 12862</strain>
    </source>
</reference>
<dbReference type="GO" id="GO:0004553">
    <property type="term" value="F:hydrolase activity, hydrolyzing O-glycosyl compounds"/>
    <property type="evidence" value="ECO:0007669"/>
    <property type="project" value="InterPro"/>
</dbReference>
<dbReference type="InterPro" id="IPR013320">
    <property type="entry name" value="ConA-like_dom_sf"/>
</dbReference>
<organism evidence="5 6">
    <name type="scientific">Yeosuana aromativorans</name>
    <dbReference type="NCBI Taxonomy" id="288019"/>
    <lineage>
        <taxon>Bacteria</taxon>
        <taxon>Pseudomonadati</taxon>
        <taxon>Bacteroidota</taxon>
        <taxon>Flavobacteriia</taxon>
        <taxon>Flavobacteriales</taxon>
        <taxon>Flavobacteriaceae</taxon>
        <taxon>Yeosuana</taxon>
    </lineage>
</organism>
<protein>
    <recommendedName>
        <fullName evidence="4">GH16 domain-containing protein</fullName>
    </recommendedName>
</protein>
<dbReference type="InterPro" id="IPR000757">
    <property type="entry name" value="Beta-glucanase-like"/>
</dbReference>
<feature type="signal peptide" evidence="3">
    <location>
        <begin position="1"/>
        <end position="22"/>
    </location>
</feature>
<dbReference type="CDD" id="cd08023">
    <property type="entry name" value="GH16_laminarinase_like"/>
    <property type="match status" value="1"/>
</dbReference>
<name>A0A8J3FGA8_9FLAO</name>
<comment type="similarity">
    <text evidence="1">Belongs to the glycosyl hydrolase 16 family.</text>
</comment>
<comment type="caution">
    <text evidence="5">The sequence shown here is derived from an EMBL/GenBank/DDBJ whole genome shotgun (WGS) entry which is preliminary data.</text>
</comment>
<proteinExistence type="inferred from homology"/>
<evidence type="ECO:0000313" key="6">
    <source>
        <dbReference type="Proteomes" id="UP000612329"/>
    </source>
</evidence>
<keyword evidence="2 3" id="KW-0732">Signal</keyword>
<dbReference type="InterPro" id="IPR050546">
    <property type="entry name" value="Glycosyl_Hydrlase_16"/>
</dbReference>
<dbReference type="Pfam" id="PF18962">
    <property type="entry name" value="Por_Secre_tail"/>
    <property type="match status" value="1"/>
</dbReference>
<sequence>MRQFYILTTFVFVLSFNQFCIAQVDVVYDNLVWSDEFDTAGTNPVNSTNWFHQTQLPAGGGWYNGEEQHYSNRIDNSFVSGGFLNIVAKKESFTDQSVTKQYTSARLNSKFAFTYGRIDVRAKLPIESGTWPAIWTLGKNINENGGYWDATYGTTNWPYCGEIDIMEHGIFPGQDINFVQSALHTPSSNGNTYNKGGVVASDIQNNFHVYSMNWSPDQISFLLDGVIYYTYNPTVKDANTWPFDKDQYILLNVAMGGVAGTIDPAFTQSSMVIDYVRVYQLSALSNSEHEISDVKVFPNPAHSQITISTSSVIDKVELYDVFGKRILSQTKKMKTLDVSNLNAGFYLLNIYSGNKKSSKKVIIN</sequence>
<evidence type="ECO:0000256" key="3">
    <source>
        <dbReference type="SAM" id="SignalP"/>
    </source>
</evidence>
<accession>A0A8J3FGA8</accession>
<evidence type="ECO:0000256" key="2">
    <source>
        <dbReference type="ARBA" id="ARBA00022729"/>
    </source>
</evidence>
<dbReference type="PANTHER" id="PTHR10963:SF55">
    <property type="entry name" value="GLYCOSIDE HYDROLASE FAMILY 16 PROTEIN"/>
    <property type="match status" value="1"/>
</dbReference>
<dbReference type="GO" id="GO:0005975">
    <property type="term" value="P:carbohydrate metabolic process"/>
    <property type="evidence" value="ECO:0007669"/>
    <property type="project" value="InterPro"/>
</dbReference>
<evidence type="ECO:0000256" key="1">
    <source>
        <dbReference type="ARBA" id="ARBA00006865"/>
    </source>
</evidence>
<dbReference type="PROSITE" id="PS51762">
    <property type="entry name" value="GH16_2"/>
    <property type="match status" value="1"/>
</dbReference>